<evidence type="ECO:0000313" key="13">
    <source>
        <dbReference type="Proteomes" id="UP000177269"/>
    </source>
</evidence>
<dbReference type="InterPro" id="IPR029026">
    <property type="entry name" value="tRNA_m1G_MTases_N"/>
</dbReference>
<comment type="function">
    <text evidence="8 10">Specifically methylates the N3 position of the uracil ring of uridine 1498 (m3U1498) in 16S rRNA. Acts on the fully assembled 30S ribosomal subunit.</text>
</comment>
<dbReference type="InterPro" id="IPR006700">
    <property type="entry name" value="RsmE"/>
</dbReference>
<dbReference type="GO" id="GO:0070042">
    <property type="term" value="F:rRNA (uridine-N3-)-methyltransferase activity"/>
    <property type="evidence" value="ECO:0007669"/>
    <property type="project" value="TreeGrafter"/>
</dbReference>
<gene>
    <name evidence="12" type="ORF">A3G52_04085</name>
</gene>
<dbReference type="GO" id="GO:0005737">
    <property type="term" value="C:cytoplasm"/>
    <property type="evidence" value="ECO:0007669"/>
    <property type="project" value="UniProtKB-SubCell"/>
</dbReference>
<dbReference type="GO" id="GO:0070475">
    <property type="term" value="P:rRNA base methylation"/>
    <property type="evidence" value="ECO:0007669"/>
    <property type="project" value="TreeGrafter"/>
</dbReference>
<comment type="catalytic activity">
    <reaction evidence="9 10">
        <text>uridine(1498) in 16S rRNA + S-adenosyl-L-methionine = N(3)-methyluridine(1498) in 16S rRNA + S-adenosyl-L-homocysteine + H(+)</text>
        <dbReference type="Rhea" id="RHEA:42920"/>
        <dbReference type="Rhea" id="RHEA-COMP:10283"/>
        <dbReference type="Rhea" id="RHEA-COMP:10284"/>
        <dbReference type="ChEBI" id="CHEBI:15378"/>
        <dbReference type="ChEBI" id="CHEBI:57856"/>
        <dbReference type="ChEBI" id="CHEBI:59789"/>
        <dbReference type="ChEBI" id="CHEBI:65315"/>
        <dbReference type="ChEBI" id="CHEBI:74502"/>
        <dbReference type="EC" id="2.1.1.193"/>
    </reaction>
</comment>
<dbReference type="InterPro" id="IPR046886">
    <property type="entry name" value="RsmE_MTase_dom"/>
</dbReference>
<dbReference type="InterPro" id="IPR029028">
    <property type="entry name" value="Alpha/beta_knot_MTases"/>
</dbReference>
<protein>
    <recommendedName>
        <fullName evidence="10">Ribosomal RNA small subunit methyltransferase E</fullName>
        <ecNumber evidence="10">2.1.1.193</ecNumber>
    </recommendedName>
</protein>
<evidence type="ECO:0000256" key="5">
    <source>
        <dbReference type="ARBA" id="ARBA00022603"/>
    </source>
</evidence>
<keyword evidence="4 10" id="KW-0698">rRNA processing</keyword>
<dbReference type="EC" id="2.1.1.193" evidence="10"/>
<keyword evidence="6 10" id="KW-0808">Transferase</keyword>
<evidence type="ECO:0000256" key="8">
    <source>
        <dbReference type="ARBA" id="ARBA00025699"/>
    </source>
</evidence>
<dbReference type="InterPro" id="IPR015947">
    <property type="entry name" value="PUA-like_sf"/>
</dbReference>
<dbReference type="SUPFAM" id="SSF75217">
    <property type="entry name" value="alpha/beta knot"/>
    <property type="match status" value="1"/>
</dbReference>
<dbReference type="Gene3D" id="3.40.1280.10">
    <property type="match status" value="1"/>
</dbReference>
<evidence type="ECO:0000256" key="4">
    <source>
        <dbReference type="ARBA" id="ARBA00022552"/>
    </source>
</evidence>
<comment type="caution">
    <text evidence="12">The sequence shown here is derived from an EMBL/GenBank/DDBJ whole genome shotgun (WGS) entry which is preliminary data.</text>
</comment>
<keyword evidence="3 10" id="KW-0963">Cytoplasm</keyword>
<evidence type="ECO:0000313" key="12">
    <source>
        <dbReference type="EMBL" id="OHA41908.1"/>
    </source>
</evidence>
<proteinExistence type="inferred from homology"/>
<dbReference type="PANTHER" id="PTHR30027:SF3">
    <property type="entry name" value="16S RRNA (URACIL(1498)-N(3))-METHYLTRANSFERASE"/>
    <property type="match status" value="1"/>
</dbReference>
<evidence type="ECO:0000256" key="6">
    <source>
        <dbReference type="ARBA" id="ARBA00022679"/>
    </source>
</evidence>
<dbReference type="NCBIfam" id="TIGR00046">
    <property type="entry name" value="RsmE family RNA methyltransferase"/>
    <property type="match status" value="1"/>
</dbReference>
<keyword evidence="7 10" id="KW-0949">S-adenosyl-L-methionine</keyword>
<evidence type="ECO:0000256" key="1">
    <source>
        <dbReference type="ARBA" id="ARBA00004496"/>
    </source>
</evidence>
<sequence>MRIHNFYIENPIGDAENITVSDVDLRHQLIDVFRLNVGSQIMLLDNTGYQFLSEIISYTKRDLTLGIVSKTKNEWLPRVEARLFQSIIKKDKFEWVLEKGTELGVSHFVPILAARSEKKKINLERAEKIIKEASEQSGRGTMPTIVAAATLDNALSDCGANFFVFDKSGEKLSSDDLSSDSPVSLFIGPEGGWSESEIALFRKSGAKIRTLGELTLRSETAAISALALILL</sequence>
<evidence type="ECO:0000256" key="3">
    <source>
        <dbReference type="ARBA" id="ARBA00022490"/>
    </source>
</evidence>
<dbReference type="PIRSF" id="PIRSF015601">
    <property type="entry name" value="MTase_slr0722"/>
    <property type="match status" value="1"/>
</dbReference>
<dbReference type="EMBL" id="MHSK01000023">
    <property type="protein sequence ID" value="OHA41908.1"/>
    <property type="molecule type" value="Genomic_DNA"/>
</dbReference>
<keyword evidence="5 10" id="KW-0489">Methyltransferase</keyword>
<evidence type="ECO:0000259" key="11">
    <source>
        <dbReference type="Pfam" id="PF04452"/>
    </source>
</evidence>
<accession>A0A1G2P0R0</accession>
<dbReference type="SUPFAM" id="SSF88697">
    <property type="entry name" value="PUA domain-like"/>
    <property type="match status" value="1"/>
</dbReference>
<comment type="similarity">
    <text evidence="2 10">Belongs to the RNA methyltransferase RsmE family.</text>
</comment>
<dbReference type="Pfam" id="PF04452">
    <property type="entry name" value="Methyltrans_RNA"/>
    <property type="match status" value="1"/>
</dbReference>
<evidence type="ECO:0000256" key="2">
    <source>
        <dbReference type="ARBA" id="ARBA00005528"/>
    </source>
</evidence>
<feature type="domain" description="Ribosomal RNA small subunit methyltransferase E methyltransferase" evidence="11">
    <location>
        <begin position="80"/>
        <end position="229"/>
    </location>
</feature>
<evidence type="ECO:0000256" key="7">
    <source>
        <dbReference type="ARBA" id="ARBA00022691"/>
    </source>
</evidence>
<dbReference type="AlphaFoldDB" id="A0A1G2P0R0"/>
<name>A0A1G2P0R0_9BACT</name>
<organism evidence="12 13">
    <name type="scientific">Candidatus Taylorbacteria bacterium RIFCSPLOWO2_12_FULL_43_20</name>
    <dbReference type="NCBI Taxonomy" id="1802332"/>
    <lineage>
        <taxon>Bacteria</taxon>
        <taxon>Candidatus Tayloriibacteriota</taxon>
    </lineage>
</organism>
<dbReference type="CDD" id="cd18084">
    <property type="entry name" value="RsmE-like"/>
    <property type="match status" value="1"/>
</dbReference>
<reference evidence="12 13" key="1">
    <citation type="journal article" date="2016" name="Nat. Commun.">
        <title>Thousands of microbial genomes shed light on interconnected biogeochemical processes in an aquifer system.</title>
        <authorList>
            <person name="Anantharaman K."/>
            <person name="Brown C.T."/>
            <person name="Hug L.A."/>
            <person name="Sharon I."/>
            <person name="Castelle C.J."/>
            <person name="Probst A.J."/>
            <person name="Thomas B.C."/>
            <person name="Singh A."/>
            <person name="Wilkins M.J."/>
            <person name="Karaoz U."/>
            <person name="Brodie E.L."/>
            <person name="Williams K.H."/>
            <person name="Hubbard S.S."/>
            <person name="Banfield J.F."/>
        </authorList>
    </citation>
    <scope>NUCLEOTIDE SEQUENCE [LARGE SCALE GENOMIC DNA]</scope>
</reference>
<comment type="subcellular location">
    <subcellularLocation>
        <location evidence="1 10">Cytoplasm</location>
    </subcellularLocation>
</comment>
<evidence type="ECO:0000256" key="10">
    <source>
        <dbReference type="PIRNR" id="PIRNR015601"/>
    </source>
</evidence>
<evidence type="ECO:0000256" key="9">
    <source>
        <dbReference type="ARBA" id="ARBA00047944"/>
    </source>
</evidence>
<dbReference type="PANTHER" id="PTHR30027">
    <property type="entry name" value="RIBOSOMAL RNA SMALL SUBUNIT METHYLTRANSFERASE E"/>
    <property type="match status" value="1"/>
</dbReference>
<dbReference type="Proteomes" id="UP000177269">
    <property type="component" value="Unassembled WGS sequence"/>
</dbReference>